<dbReference type="InterPro" id="IPR052546">
    <property type="entry name" value="Transposase_8_domain"/>
</dbReference>
<evidence type="ECO:0000313" key="1">
    <source>
        <dbReference type="EMBL" id="ARN18444.1"/>
    </source>
</evidence>
<name>A0A1W6L5U7_9BURK</name>
<dbReference type="KEGG" id="rgu:A4W93_00095"/>
<gene>
    <name evidence="1" type="ORF">A4W93_00095</name>
    <name evidence="2" type="ORF">A4W93_06765</name>
</gene>
<dbReference type="GO" id="GO:0006313">
    <property type="term" value="P:DNA transposition"/>
    <property type="evidence" value="ECO:0007669"/>
    <property type="project" value="InterPro"/>
</dbReference>
<dbReference type="EMBL" id="CP015118">
    <property type="protein sequence ID" value="ARN18444.1"/>
    <property type="molecule type" value="Genomic_DNA"/>
</dbReference>
<organism evidence="2 3">
    <name type="scientific">Piscinibacter gummiphilus</name>
    <dbReference type="NCBI Taxonomy" id="946333"/>
    <lineage>
        <taxon>Bacteria</taxon>
        <taxon>Pseudomonadati</taxon>
        <taxon>Pseudomonadota</taxon>
        <taxon>Betaproteobacteria</taxon>
        <taxon>Burkholderiales</taxon>
        <taxon>Sphaerotilaceae</taxon>
        <taxon>Piscinibacter</taxon>
    </lineage>
</organism>
<sequence>MRKSKFSESQIVAILKEGESGLAVAEVCRKHGISAATYYAWKSKYAGVSVSDLTRMRELEAENAKLKRMYADLALENTALKDVVSRKW</sequence>
<dbReference type="Pfam" id="PF01527">
    <property type="entry name" value="HTH_Tnp_1"/>
    <property type="match status" value="1"/>
</dbReference>
<dbReference type="SUPFAM" id="SSF46689">
    <property type="entry name" value="Homeodomain-like"/>
    <property type="match status" value="1"/>
</dbReference>
<dbReference type="GO" id="GO:0004803">
    <property type="term" value="F:transposase activity"/>
    <property type="evidence" value="ECO:0007669"/>
    <property type="project" value="InterPro"/>
</dbReference>
<reference evidence="2 3" key="1">
    <citation type="submission" date="2016-04" db="EMBL/GenBank/DDBJ databases">
        <title>Complete genome sequence of natural rubber-degrading, novel Gram-negative bacterium, Rhizobacter gummiphilus strain NS21.</title>
        <authorList>
            <person name="Tabata M."/>
            <person name="Kasai D."/>
            <person name="Fukuda M."/>
        </authorList>
    </citation>
    <scope>NUCLEOTIDE SEQUENCE [LARGE SCALE GENOMIC DNA]</scope>
    <source>
        <strain evidence="2 3">NS21</strain>
    </source>
</reference>
<evidence type="ECO:0000313" key="3">
    <source>
        <dbReference type="Proteomes" id="UP000193427"/>
    </source>
</evidence>
<dbReference type="PANTHER" id="PTHR33609:SF5">
    <property type="entry name" value="LOW CALCIUM RESPONSE LOCUS PROTEIN S"/>
    <property type="match status" value="1"/>
</dbReference>
<dbReference type="KEGG" id="rgu:A4W93_06765"/>
<dbReference type="STRING" id="946333.A4W93_00095"/>
<protein>
    <submittedName>
        <fullName evidence="2">Transposase</fullName>
    </submittedName>
</protein>
<dbReference type="GO" id="GO:0003677">
    <property type="term" value="F:DNA binding"/>
    <property type="evidence" value="ECO:0007669"/>
    <property type="project" value="InterPro"/>
</dbReference>
<keyword evidence="3" id="KW-1185">Reference proteome</keyword>
<proteinExistence type="predicted"/>
<dbReference type="Gene3D" id="1.10.10.60">
    <property type="entry name" value="Homeodomain-like"/>
    <property type="match status" value="1"/>
</dbReference>
<dbReference type="Proteomes" id="UP000193427">
    <property type="component" value="Chromosome"/>
</dbReference>
<dbReference type="AlphaFoldDB" id="A0A1W6L5U7"/>
<dbReference type="EMBL" id="CP015118">
    <property type="protein sequence ID" value="ARN19643.1"/>
    <property type="molecule type" value="Genomic_DNA"/>
</dbReference>
<dbReference type="InterPro" id="IPR002514">
    <property type="entry name" value="Transposase_8"/>
</dbReference>
<dbReference type="InterPro" id="IPR009057">
    <property type="entry name" value="Homeodomain-like_sf"/>
</dbReference>
<evidence type="ECO:0000313" key="2">
    <source>
        <dbReference type="EMBL" id="ARN19643.1"/>
    </source>
</evidence>
<accession>A0A1W6L5U7</accession>
<dbReference type="PANTHER" id="PTHR33609">
    <property type="entry name" value="LOW CALCIUM RESPONSE LOCUS PROTEIN S"/>
    <property type="match status" value="1"/>
</dbReference>